<comment type="caution">
    <text evidence="1">The sequence shown here is derived from an EMBL/GenBank/DDBJ whole genome shotgun (WGS) entry which is preliminary data.</text>
</comment>
<protein>
    <submittedName>
        <fullName evidence="1">Uncharacterized protein</fullName>
    </submittedName>
</protein>
<dbReference type="Proteomes" id="UP000577724">
    <property type="component" value="Unassembled WGS sequence"/>
</dbReference>
<dbReference type="RefSeq" id="WP_175381125.1">
    <property type="nucleotide sequence ID" value="NZ_JABMCC010000100.1"/>
</dbReference>
<keyword evidence="2" id="KW-1185">Reference proteome</keyword>
<reference evidence="1 2" key="1">
    <citation type="submission" date="2020-05" db="EMBL/GenBank/DDBJ databases">
        <title>Genome Sequencing of Type Strains.</title>
        <authorList>
            <person name="Lemaire J.F."/>
            <person name="Inderbitzin P."/>
            <person name="Gregorio O.A."/>
            <person name="Collins S.B."/>
            <person name="Wespe N."/>
            <person name="Knight-Connoni V."/>
        </authorList>
    </citation>
    <scope>NUCLEOTIDE SEQUENCE [LARGE SCALE GENOMIC DNA]</scope>
    <source>
        <strain evidence="1 2">DSM 19942</strain>
    </source>
</reference>
<name>A0ABX2MFZ7_9BACL</name>
<organism evidence="1 2">
    <name type="scientific">Paenibacillus taichungensis</name>
    <dbReference type="NCBI Taxonomy" id="484184"/>
    <lineage>
        <taxon>Bacteria</taxon>
        <taxon>Bacillati</taxon>
        <taxon>Bacillota</taxon>
        <taxon>Bacilli</taxon>
        <taxon>Bacillales</taxon>
        <taxon>Paenibacillaceae</taxon>
        <taxon>Paenibacillus</taxon>
    </lineage>
</organism>
<evidence type="ECO:0000313" key="1">
    <source>
        <dbReference type="EMBL" id="NUU53539.1"/>
    </source>
</evidence>
<dbReference type="GeneID" id="97130153"/>
<dbReference type="EMBL" id="JABMCC010000100">
    <property type="protein sequence ID" value="NUU53539.1"/>
    <property type="molecule type" value="Genomic_DNA"/>
</dbReference>
<accession>A0ABX2MFZ7</accession>
<sequence length="172" mass="20119">MYFPKLEHLRKETEVIFSAVEKLDEWLALKPQMSTDYLNPLDFSYHVSINEKIALNLFSICSNEKIFKKYEATPLLKVRYIVSCPNCHQPYQTFYSLEELPREYVYCNDDCDGFYPLRHPERIEIYFELLERPVIQAKISDIYNIPSTVPPLTADVAGLIESGLWGDLIQDV</sequence>
<evidence type="ECO:0000313" key="2">
    <source>
        <dbReference type="Proteomes" id="UP000577724"/>
    </source>
</evidence>
<gene>
    <name evidence="1" type="ORF">HP548_05540</name>
</gene>
<proteinExistence type="predicted"/>